<keyword evidence="1" id="KW-0812">Transmembrane</keyword>
<keyword evidence="1" id="KW-0472">Membrane</keyword>
<evidence type="ECO:0000256" key="1">
    <source>
        <dbReference type="SAM" id="Phobius"/>
    </source>
</evidence>
<feature type="transmembrane region" description="Helical" evidence="1">
    <location>
        <begin position="315"/>
        <end position="348"/>
    </location>
</feature>
<organism evidence="2 3">
    <name type="scientific">Tissierella simiarum</name>
    <dbReference type="NCBI Taxonomy" id="2841534"/>
    <lineage>
        <taxon>Bacteria</taxon>
        <taxon>Bacillati</taxon>
        <taxon>Bacillota</taxon>
        <taxon>Tissierellia</taxon>
        <taxon>Tissierellales</taxon>
        <taxon>Tissierellaceae</taxon>
        <taxon>Tissierella</taxon>
    </lineage>
</organism>
<dbReference type="Pfam" id="PF10797">
    <property type="entry name" value="YhfT"/>
    <property type="match status" value="1"/>
</dbReference>
<feature type="transmembrane region" description="Helical" evidence="1">
    <location>
        <begin position="193"/>
        <end position="212"/>
    </location>
</feature>
<feature type="transmembrane region" description="Helical" evidence="1">
    <location>
        <begin position="165"/>
        <end position="187"/>
    </location>
</feature>
<gene>
    <name evidence="2" type="ORF">KQI42_08375</name>
</gene>
<evidence type="ECO:0000313" key="3">
    <source>
        <dbReference type="Proteomes" id="UP000749471"/>
    </source>
</evidence>
<feature type="transmembrane region" description="Helical" evidence="1">
    <location>
        <begin position="6"/>
        <end position="31"/>
    </location>
</feature>
<evidence type="ECO:0000313" key="2">
    <source>
        <dbReference type="EMBL" id="MBU5438020.1"/>
    </source>
</evidence>
<reference evidence="2 3" key="1">
    <citation type="submission" date="2021-06" db="EMBL/GenBank/DDBJ databases">
        <authorList>
            <person name="Sun Q."/>
            <person name="Li D."/>
        </authorList>
    </citation>
    <scope>NUCLEOTIDE SEQUENCE [LARGE SCALE GENOMIC DNA]</scope>
    <source>
        <strain evidence="2 3">MSJ-40</strain>
    </source>
</reference>
<sequence length="439" mass="46164">MLFEINILTIIVMAALGGICAYLANQNIAVFHDGLRPLYPQYLDGVMDRKTLFATSFALSFGLVIGFGIPTSIAGKIIITHTIMLACDIIGTLFSDDRNGKWISTGVGALFGVALLFGMQVLMNIFTILPIDFTGDLGLVGSLIIVSFSVFPAIAVAYQAGVVKGGIVLVLTMVVKQLTVLFGSFTINSVNVQINADGMALLFAIISMVFVATRYNKKSDVGAVDAFAVFGKNIERIKKNMLVLAISGGIVALATTLLLIAEGPASLTLTAEGQYFEAAMVSLGRTLGFIPLVMTTAIISGVYSPAGTKAVHVPAILFINMGILGMVGSFFVGALIMIIEVLLLGFIAAGMDKFPGMKDLGDNARTAMSKVLDIALLVGGMLAANAIAPTIGYIWVIGLFFLNQVSKKPLASMAIGPIGAITMGLIVNILHLIGLFPIV</sequence>
<name>A0ABS6E524_9FIRM</name>
<dbReference type="EMBL" id="JAHLPM010000006">
    <property type="protein sequence ID" value="MBU5438020.1"/>
    <property type="molecule type" value="Genomic_DNA"/>
</dbReference>
<feature type="transmembrane region" description="Helical" evidence="1">
    <location>
        <begin position="52"/>
        <end position="71"/>
    </location>
</feature>
<feature type="transmembrane region" description="Helical" evidence="1">
    <location>
        <begin position="281"/>
        <end position="303"/>
    </location>
</feature>
<keyword evidence="3" id="KW-1185">Reference proteome</keyword>
<feature type="transmembrane region" description="Helical" evidence="1">
    <location>
        <begin position="414"/>
        <end position="438"/>
    </location>
</feature>
<dbReference type="RefSeq" id="WP_216518756.1">
    <property type="nucleotide sequence ID" value="NZ_JAHLPM010000006.1"/>
</dbReference>
<accession>A0ABS6E524</accession>
<dbReference type="InterPro" id="IPR019733">
    <property type="entry name" value="Uncharacterised_YhfT"/>
</dbReference>
<feature type="transmembrane region" description="Helical" evidence="1">
    <location>
        <begin position="241"/>
        <end position="261"/>
    </location>
</feature>
<proteinExistence type="predicted"/>
<protein>
    <submittedName>
        <fullName evidence="2">YhfT family protein</fullName>
    </submittedName>
</protein>
<dbReference type="Proteomes" id="UP000749471">
    <property type="component" value="Unassembled WGS sequence"/>
</dbReference>
<comment type="caution">
    <text evidence="2">The sequence shown here is derived from an EMBL/GenBank/DDBJ whole genome shotgun (WGS) entry which is preliminary data.</text>
</comment>
<feature type="transmembrane region" description="Helical" evidence="1">
    <location>
        <begin position="137"/>
        <end position="158"/>
    </location>
</feature>
<feature type="transmembrane region" description="Helical" evidence="1">
    <location>
        <begin position="374"/>
        <end position="402"/>
    </location>
</feature>
<keyword evidence="1" id="KW-1133">Transmembrane helix</keyword>
<feature type="transmembrane region" description="Helical" evidence="1">
    <location>
        <begin position="107"/>
        <end position="131"/>
    </location>
</feature>